<accession>A0AAW1ID50</accession>
<organism evidence="1 2">
    <name type="scientific">Popillia japonica</name>
    <name type="common">Japanese beetle</name>
    <dbReference type="NCBI Taxonomy" id="7064"/>
    <lineage>
        <taxon>Eukaryota</taxon>
        <taxon>Metazoa</taxon>
        <taxon>Ecdysozoa</taxon>
        <taxon>Arthropoda</taxon>
        <taxon>Hexapoda</taxon>
        <taxon>Insecta</taxon>
        <taxon>Pterygota</taxon>
        <taxon>Neoptera</taxon>
        <taxon>Endopterygota</taxon>
        <taxon>Coleoptera</taxon>
        <taxon>Polyphaga</taxon>
        <taxon>Scarabaeiformia</taxon>
        <taxon>Scarabaeidae</taxon>
        <taxon>Rutelinae</taxon>
        <taxon>Popillia</taxon>
    </lineage>
</organism>
<sequence length="68" mass="7544">MVHRQLTQRKKTKEESYQEYVLNMTTIGNQGNVEEAALIEHIIATIGNQGNVEEAALIEHIIAGIPDA</sequence>
<evidence type="ECO:0000313" key="2">
    <source>
        <dbReference type="Proteomes" id="UP001458880"/>
    </source>
</evidence>
<keyword evidence="2" id="KW-1185">Reference proteome</keyword>
<dbReference type="EMBL" id="JASPKY010000657">
    <property type="protein sequence ID" value="KAK9687189.1"/>
    <property type="molecule type" value="Genomic_DNA"/>
</dbReference>
<dbReference type="Proteomes" id="UP001458880">
    <property type="component" value="Unassembled WGS sequence"/>
</dbReference>
<evidence type="ECO:0000313" key="1">
    <source>
        <dbReference type="EMBL" id="KAK9687189.1"/>
    </source>
</evidence>
<proteinExistence type="predicted"/>
<comment type="caution">
    <text evidence="1">The sequence shown here is derived from an EMBL/GenBank/DDBJ whole genome shotgun (WGS) entry which is preliminary data.</text>
</comment>
<protein>
    <submittedName>
        <fullName evidence="1">Uncharacterized protein</fullName>
    </submittedName>
</protein>
<dbReference type="AlphaFoldDB" id="A0AAW1ID50"/>
<reference evidence="1 2" key="1">
    <citation type="journal article" date="2024" name="BMC Genomics">
        <title>De novo assembly and annotation of Popillia japonica's genome with initial clues to its potential as an invasive pest.</title>
        <authorList>
            <person name="Cucini C."/>
            <person name="Boschi S."/>
            <person name="Funari R."/>
            <person name="Cardaioli E."/>
            <person name="Iannotti N."/>
            <person name="Marturano G."/>
            <person name="Paoli F."/>
            <person name="Bruttini M."/>
            <person name="Carapelli A."/>
            <person name="Frati F."/>
            <person name="Nardi F."/>
        </authorList>
    </citation>
    <scope>NUCLEOTIDE SEQUENCE [LARGE SCALE GENOMIC DNA]</scope>
    <source>
        <strain evidence="1">DMR45628</strain>
    </source>
</reference>
<name>A0AAW1ID50_POPJA</name>
<gene>
    <name evidence="1" type="ORF">QE152_g36636</name>
</gene>